<evidence type="ECO:0000256" key="1">
    <source>
        <dbReference type="SAM" id="MobiDB-lite"/>
    </source>
</evidence>
<dbReference type="KEGG" id="trr:M419DRAFT_123877"/>
<dbReference type="Proteomes" id="UP000024376">
    <property type="component" value="Unassembled WGS sequence"/>
</dbReference>
<dbReference type="EMBL" id="KI911151">
    <property type="protein sequence ID" value="ETS00646.1"/>
    <property type="molecule type" value="Genomic_DNA"/>
</dbReference>
<reference evidence="3" key="1">
    <citation type="journal article" date="2013" name="Ind. Biotechnol.">
        <title>Comparative genomics analysis of Trichoderma reesei strains.</title>
        <authorList>
            <person name="Koike H."/>
            <person name="Aerts A."/>
            <person name="LaButti K."/>
            <person name="Grigoriev I.V."/>
            <person name="Baker S.E."/>
        </authorList>
    </citation>
    <scope>NUCLEOTIDE SEQUENCE [LARGE SCALE GENOMIC DNA]</scope>
    <source>
        <strain evidence="3">ATCC 56765 / BCRC 32924 / NRRL 11460 / Rut C-30</strain>
    </source>
</reference>
<feature type="region of interest" description="Disordered" evidence="1">
    <location>
        <begin position="26"/>
        <end position="57"/>
    </location>
</feature>
<proteinExistence type="predicted"/>
<organism evidence="2 3">
    <name type="scientific">Hypocrea jecorina (strain ATCC 56765 / BCRC 32924 / NRRL 11460 / Rut C-30)</name>
    <name type="common">Trichoderma reesei</name>
    <dbReference type="NCBI Taxonomy" id="1344414"/>
    <lineage>
        <taxon>Eukaryota</taxon>
        <taxon>Fungi</taxon>
        <taxon>Dikarya</taxon>
        <taxon>Ascomycota</taxon>
        <taxon>Pezizomycotina</taxon>
        <taxon>Sordariomycetes</taxon>
        <taxon>Hypocreomycetidae</taxon>
        <taxon>Hypocreales</taxon>
        <taxon>Hypocreaceae</taxon>
        <taxon>Trichoderma</taxon>
    </lineage>
</organism>
<feature type="compositionally biased region" description="Basic and acidic residues" evidence="1">
    <location>
        <begin position="44"/>
        <end position="57"/>
    </location>
</feature>
<protein>
    <submittedName>
        <fullName evidence="2">Uncharacterized protein</fullName>
    </submittedName>
</protein>
<name>A0A024S827_HYPJR</name>
<dbReference type="AlphaFoldDB" id="A0A024S827"/>
<dbReference type="HOGENOM" id="CLU_2998136_0_0_1"/>
<evidence type="ECO:0000313" key="2">
    <source>
        <dbReference type="EMBL" id="ETS00646.1"/>
    </source>
</evidence>
<gene>
    <name evidence="2" type="ORF">M419DRAFT_123877</name>
</gene>
<evidence type="ECO:0000313" key="3">
    <source>
        <dbReference type="Proteomes" id="UP000024376"/>
    </source>
</evidence>
<sequence>MYAAQVNASPVSWINVGLQASLADKTRTSTHSLSHVRAPTYVDSQDKRSKNRKGKDN</sequence>
<accession>A0A024S827</accession>